<dbReference type="Gene3D" id="3.40.50.80">
    <property type="entry name" value="Nucleotide-binding domain of ferredoxin-NADP reductase (FNR) module"/>
    <property type="match status" value="1"/>
</dbReference>
<comment type="similarity">
    <text evidence="5">Belongs to the NOS family.</text>
</comment>
<dbReference type="Gene3D" id="1.20.990.10">
    <property type="entry name" value="NADPH-cytochrome p450 Reductase, Chain A, domain 3"/>
    <property type="match status" value="1"/>
</dbReference>
<gene>
    <name evidence="19" type="ORF">KOW79_014459</name>
</gene>
<keyword evidence="9" id="KW-0288">FMN</keyword>
<comment type="cofactor">
    <cofactor evidence="4">
        <name>FAD</name>
        <dbReference type="ChEBI" id="CHEBI:57692"/>
    </cofactor>
</comment>
<dbReference type="PANTHER" id="PTHR43410">
    <property type="entry name" value="NITRIC OXIDE SYNTHASE OXYGENASE"/>
    <property type="match status" value="1"/>
</dbReference>
<evidence type="ECO:0000313" key="20">
    <source>
        <dbReference type="Proteomes" id="UP000824219"/>
    </source>
</evidence>
<dbReference type="Pfam" id="PF00667">
    <property type="entry name" value="FAD_binding_1"/>
    <property type="match status" value="1"/>
</dbReference>
<sequence>MCRTYSEWKAFSRPNFLEVLKEFPCLELSAAFLLSQLPLLKPRLYSVSSSPELYPHELHLTVSVVNYHTQDPTIPTILIGAGSGIAPFCSFWQQHFHEIKHTGLEKSPRMLVFGCCGAVMVHLYKEETFNMKENGMLKSITPAYSHQPGHSKI</sequence>
<dbReference type="GO" id="GO:0046872">
    <property type="term" value="F:metal ion binding"/>
    <property type="evidence" value="ECO:0007669"/>
    <property type="project" value="UniProtKB-KW"/>
</dbReference>
<comment type="catalytic activity">
    <reaction evidence="16">
        <text>2 L-arginine + 3 NADPH + 4 O2 + H(+) = 2 L-citrulline + 2 nitric oxide + 3 NADP(+) + 4 H2O</text>
        <dbReference type="Rhea" id="RHEA:19897"/>
        <dbReference type="ChEBI" id="CHEBI:15377"/>
        <dbReference type="ChEBI" id="CHEBI:15378"/>
        <dbReference type="ChEBI" id="CHEBI:15379"/>
        <dbReference type="ChEBI" id="CHEBI:16480"/>
        <dbReference type="ChEBI" id="CHEBI:32682"/>
        <dbReference type="ChEBI" id="CHEBI:57743"/>
        <dbReference type="ChEBI" id="CHEBI:57783"/>
        <dbReference type="ChEBI" id="CHEBI:58349"/>
        <dbReference type="EC" id="1.14.13.39"/>
    </reaction>
    <physiologicalReaction direction="left-to-right" evidence="16">
        <dbReference type="Rhea" id="RHEA:19898"/>
    </physiologicalReaction>
</comment>
<evidence type="ECO:0000256" key="6">
    <source>
        <dbReference type="ARBA" id="ARBA00012989"/>
    </source>
</evidence>
<evidence type="ECO:0000256" key="9">
    <source>
        <dbReference type="ARBA" id="ARBA00022643"/>
    </source>
</evidence>
<dbReference type="GO" id="GO:0006809">
    <property type="term" value="P:nitric oxide biosynthetic process"/>
    <property type="evidence" value="ECO:0007669"/>
    <property type="project" value="TreeGrafter"/>
</dbReference>
<keyword evidence="10" id="KW-0479">Metal-binding</keyword>
<dbReference type="EMBL" id="JAHKSW010000017">
    <property type="protein sequence ID" value="KAG7321601.1"/>
    <property type="molecule type" value="Genomic_DNA"/>
</dbReference>
<evidence type="ECO:0000256" key="5">
    <source>
        <dbReference type="ARBA" id="ARBA00006267"/>
    </source>
</evidence>
<evidence type="ECO:0000256" key="16">
    <source>
        <dbReference type="ARBA" id="ARBA00047419"/>
    </source>
</evidence>
<dbReference type="InterPro" id="IPR017938">
    <property type="entry name" value="Riboflavin_synthase-like_b-brl"/>
</dbReference>
<evidence type="ECO:0000259" key="18">
    <source>
        <dbReference type="Pfam" id="PF00667"/>
    </source>
</evidence>
<comment type="cofactor">
    <cofactor evidence="1">
        <name>FMN</name>
        <dbReference type="ChEBI" id="CHEBI:58210"/>
    </cofactor>
</comment>
<dbReference type="AlphaFoldDB" id="A0A9D3NF82"/>
<dbReference type="GO" id="GO:0005516">
    <property type="term" value="F:calmodulin binding"/>
    <property type="evidence" value="ECO:0007669"/>
    <property type="project" value="UniProtKB-KW"/>
</dbReference>
<keyword evidence="12" id="KW-0521">NADP</keyword>
<evidence type="ECO:0000259" key="17">
    <source>
        <dbReference type="Pfam" id="PF00175"/>
    </source>
</evidence>
<keyword evidence="13" id="KW-0112">Calmodulin-binding</keyword>
<dbReference type="OrthoDB" id="1856718at2759"/>
<keyword evidence="11" id="KW-0274">FAD</keyword>
<evidence type="ECO:0000256" key="12">
    <source>
        <dbReference type="ARBA" id="ARBA00022857"/>
    </source>
</evidence>
<dbReference type="InterPro" id="IPR001433">
    <property type="entry name" value="OxRdtase_FAD/NAD-bd"/>
</dbReference>
<name>A0A9D3NF82_9TELE</name>
<evidence type="ECO:0000256" key="15">
    <source>
        <dbReference type="ARBA" id="ARBA00023004"/>
    </source>
</evidence>
<dbReference type="Proteomes" id="UP000824219">
    <property type="component" value="Linkage Group LG17"/>
</dbReference>
<comment type="cofactor">
    <cofactor evidence="2">
        <name>(6R)-L-erythro-5,6,7,8-tetrahydrobiopterin</name>
        <dbReference type="ChEBI" id="CHEBI:59560"/>
    </cofactor>
</comment>
<evidence type="ECO:0000313" key="19">
    <source>
        <dbReference type="EMBL" id="KAG7321601.1"/>
    </source>
</evidence>
<dbReference type="InterPro" id="IPR050607">
    <property type="entry name" value="NOS"/>
</dbReference>
<dbReference type="GO" id="GO:0004517">
    <property type="term" value="F:nitric-oxide synthase activity"/>
    <property type="evidence" value="ECO:0007669"/>
    <property type="project" value="UniProtKB-EC"/>
</dbReference>
<keyword evidence="15" id="KW-0408">Iron</keyword>
<evidence type="ECO:0000256" key="8">
    <source>
        <dbReference type="ARBA" id="ARBA00022630"/>
    </source>
</evidence>
<reference evidence="19 20" key="1">
    <citation type="submission" date="2021-06" db="EMBL/GenBank/DDBJ databases">
        <title>Chromosome-level genome assembly of the red-tail catfish (Hemibagrus wyckioides).</title>
        <authorList>
            <person name="Shao F."/>
        </authorList>
    </citation>
    <scope>NUCLEOTIDE SEQUENCE [LARGE SCALE GENOMIC DNA]</scope>
    <source>
        <strain evidence="19">EC202008001</strain>
        <tissue evidence="19">Blood</tissue>
    </source>
</reference>
<dbReference type="SUPFAM" id="SSF52343">
    <property type="entry name" value="Ferredoxin reductase-like, C-terminal NADP-linked domain"/>
    <property type="match status" value="1"/>
</dbReference>
<organism evidence="19 20">
    <name type="scientific">Hemibagrus wyckioides</name>
    <dbReference type="NCBI Taxonomy" id="337641"/>
    <lineage>
        <taxon>Eukaryota</taxon>
        <taxon>Metazoa</taxon>
        <taxon>Chordata</taxon>
        <taxon>Craniata</taxon>
        <taxon>Vertebrata</taxon>
        <taxon>Euteleostomi</taxon>
        <taxon>Actinopterygii</taxon>
        <taxon>Neopterygii</taxon>
        <taxon>Teleostei</taxon>
        <taxon>Ostariophysi</taxon>
        <taxon>Siluriformes</taxon>
        <taxon>Bagridae</taxon>
        <taxon>Hemibagrus</taxon>
    </lineage>
</organism>
<dbReference type="EC" id="1.14.13.39" evidence="6"/>
<evidence type="ECO:0000256" key="7">
    <source>
        <dbReference type="ARBA" id="ARBA00022617"/>
    </source>
</evidence>
<comment type="caution">
    <text evidence="19">The sequence shown here is derived from an EMBL/GenBank/DDBJ whole genome shotgun (WGS) entry which is preliminary data.</text>
</comment>
<accession>A0A9D3NF82</accession>
<protein>
    <recommendedName>
        <fullName evidence="6">nitric-oxide synthase (NADPH)</fullName>
        <ecNumber evidence="6">1.14.13.39</ecNumber>
    </recommendedName>
</protein>
<evidence type="ECO:0000256" key="2">
    <source>
        <dbReference type="ARBA" id="ARBA00001950"/>
    </source>
</evidence>
<proteinExistence type="inferred from homology"/>
<feature type="domain" description="Sulfite reductase [NADPH] flavoprotein alpha-component-like FAD-binding" evidence="18">
    <location>
        <begin position="3"/>
        <end position="72"/>
    </location>
</feature>
<dbReference type="PANTHER" id="PTHR43410:SF1">
    <property type="entry name" value="NITRIC OXIDE SYNTHASE"/>
    <property type="match status" value="1"/>
</dbReference>
<evidence type="ECO:0000256" key="14">
    <source>
        <dbReference type="ARBA" id="ARBA00023002"/>
    </source>
</evidence>
<evidence type="ECO:0000256" key="1">
    <source>
        <dbReference type="ARBA" id="ARBA00001917"/>
    </source>
</evidence>
<evidence type="ECO:0000256" key="3">
    <source>
        <dbReference type="ARBA" id="ARBA00001970"/>
    </source>
</evidence>
<keyword evidence="14" id="KW-0560">Oxidoreductase</keyword>
<dbReference type="Gene3D" id="2.40.30.10">
    <property type="entry name" value="Translation factors"/>
    <property type="match status" value="1"/>
</dbReference>
<comment type="cofactor">
    <cofactor evidence="3">
        <name>heme b</name>
        <dbReference type="ChEBI" id="CHEBI:60344"/>
    </cofactor>
</comment>
<dbReference type="Pfam" id="PF00175">
    <property type="entry name" value="NAD_binding_1"/>
    <property type="match status" value="1"/>
</dbReference>
<evidence type="ECO:0000256" key="11">
    <source>
        <dbReference type="ARBA" id="ARBA00022827"/>
    </source>
</evidence>
<dbReference type="InterPro" id="IPR039261">
    <property type="entry name" value="FNR_nucleotide-bd"/>
</dbReference>
<feature type="domain" description="Oxidoreductase FAD/NAD(P)-binding" evidence="17">
    <location>
        <begin position="78"/>
        <end position="134"/>
    </location>
</feature>
<evidence type="ECO:0000256" key="10">
    <source>
        <dbReference type="ARBA" id="ARBA00022723"/>
    </source>
</evidence>
<dbReference type="InterPro" id="IPR003097">
    <property type="entry name" value="CysJ-like_FAD-binding"/>
</dbReference>
<dbReference type="SUPFAM" id="SSF63380">
    <property type="entry name" value="Riboflavin synthase domain-like"/>
    <property type="match status" value="1"/>
</dbReference>
<dbReference type="InterPro" id="IPR023173">
    <property type="entry name" value="NADPH_Cyt_P450_Rdtase_alpha"/>
</dbReference>
<keyword evidence="8" id="KW-0285">Flavoprotein</keyword>
<evidence type="ECO:0000256" key="13">
    <source>
        <dbReference type="ARBA" id="ARBA00022860"/>
    </source>
</evidence>
<keyword evidence="20" id="KW-1185">Reference proteome</keyword>
<evidence type="ECO:0000256" key="4">
    <source>
        <dbReference type="ARBA" id="ARBA00001974"/>
    </source>
</evidence>
<keyword evidence="7" id="KW-0349">Heme</keyword>